<evidence type="ECO:0000256" key="1">
    <source>
        <dbReference type="SAM" id="MobiDB-lite"/>
    </source>
</evidence>
<reference evidence="2" key="1">
    <citation type="submission" date="2023-03" db="EMBL/GenBank/DDBJ databases">
        <title>MT1 and MT2 Draft Genomes of Novel Species.</title>
        <authorList>
            <person name="Venkateswaran K."/>
        </authorList>
    </citation>
    <scope>NUCLEOTIDE SEQUENCE</scope>
    <source>
        <strain evidence="2">F6_8S_P_1A</strain>
    </source>
</reference>
<organism evidence="2 3">
    <name type="scientific">Leifsonia virtsii</name>
    <dbReference type="NCBI Taxonomy" id="3035915"/>
    <lineage>
        <taxon>Bacteria</taxon>
        <taxon>Bacillati</taxon>
        <taxon>Actinomycetota</taxon>
        <taxon>Actinomycetes</taxon>
        <taxon>Micrococcales</taxon>
        <taxon>Microbacteriaceae</taxon>
        <taxon>Leifsonia</taxon>
    </lineage>
</organism>
<dbReference type="Gene3D" id="3.90.1150.200">
    <property type="match status" value="1"/>
</dbReference>
<accession>A0ABT8J2X3</accession>
<comment type="caution">
    <text evidence="2">The sequence shown here is derived from an EMBL/GenBank/DDBJ whole genome shotgun (WGS) entry which is preliminary data.</text>
</comment>
<name>A0ABT8J2X3_9MICO</name>
<evidence type="ECO:0000313" key="2">
    <source>
        <dbReference type="EMBL" id="MDN4599457.1"/>
    </source>
</evidence>
<feature type="compositionally biased region" description="Low complexity" evidence="1">
    <location>
        <begin position="1"/>
        <end position="14"/>
    </location>
</feature>
<sequence length="149" mass="16729">MTKTTETTSTSAAFTDEERAAMKERSKEVKGARRGKATREEDTQDVLDKIAELPDHDKRLAERVHAIVTETVPDVWPKTWYGQPAYAIGGKTFCFFQPSSKFKTRYSTLGFNDPAQLDDGTLWPVAFAIVDLTAEDEERIRELVKKAAG</sequence>
<protein>
    <submittedName>
        <fullName evidence="2">DUF1801 domain-containing protein</fullName>
    </submittedName>
</protein>
<dbReference type="SUPFAM" id="SSF159888">
    <property type="entry name" value="YdhG-like"/>
    <property type="match status" value="1"/>
</dbReference>
<dbReference type="RefSeq" id="WP_301220799.1">
    <property type="nucleotide sequence ID" value="NZ_JAROCB010000007.1"/>
</dbReference>
<gene>
    <name evidence="2" type="ORF">P5G59_20070</name>
</gene>
<feature type="compositionally biased region" description="Basic and acidic residues" evidence="1">
    <location>
        <begin position="16"/>
        <end position="43"/>
    </location>
</feature>
<keyword evidence="3" id="KW-1185">Reference proteome</keyword>
<dbReference type="Proteomes" id="UP001174210">
    <property type="component" value="Unassembled WGS sequence"/>
</dbReference>
<feature type="region of interest" description="Disordered" evidence="1">
    <location>
        <begin position="1"/>
        <end position="43"/>
    </location>
</feature>
<proteinExistence type="predicted"/>
<evidence type="ECO:0000313" key="3">
    <source>
        <dbReference type="Proteomes" id="UP001174210"/>
    </source>
</evidence>
<dbReference type="EMBL" id="JAROCB010000007">
    <property type="protein sequence ID" value="MDN4599457.1"/>
    <property type="molecule type" value="Genomic_DNA"/>
</dbReference>